<dbReference type="AlphaFoldDB" id="A0A6J6DMF7"/>
<proteinExistence type="predicted"/>
<accession>A0A6J6DMF7</accession>
<keyword evidence="1" id="KW-1133">Transmembrane helix</keyword>
<gene>
    <name evidence="2" type="ORF">UFOPK1693_00185</name>
</gene>
<feature type="transmembrane region" description="Helical" evidence="1">
    <location>
        <begin position="76"/>
        <end position="93"/>
    </location>
</feature>
<evidence type="ECO:0000256" key="1">
    <source>
        <dbReference type="SAM" id="Phobius"/>
    </source>
</evidence>
<evidence type="ECO:0000313" key="2">
    <source>
        <dbReference type="EMBL" id="CAB4563303.1"/>
    </source>
</evidence>
<feature type="transmembrane region" description="Helical" evidence="1">
    <location>
        <begin position="99"/>
        <end position="117"/>
    </location>
</feature>
<feature type="transmembrane region" description="Helical" evidence="1">
    <location>
        <begin position="207"/>
        <end position="228"/>
    </location>
</feature>
<reference evidence="2" key="1">
    <citation type="submission" date="2020-05" db="EMBL/GenBank/DDBJ databases">
        <authorList>
            <person name="Chiriac C."/>
            <person name="Salcher M."/>
            <person name="Ghai R."/>
            <person name="Kavagutti S V."/>
        </authorList>
    </citation>
    <scope>NUCLEOTIDE SEQUENCE</scope>
</reference>
<sequence length="237" mass="25387">MDLRQLAALLSAGVDLKTALAELQATQLPEELVLGIRLGAPLKTLLISLAQQQESLARAMAELSQALAMPKATRRLLLWLPVVTLALTIFTGISSFSSLVNPLVLVSLLVGSLLLLLGNRISNKMLSGINCEFSISELQKFSIAIAAGMNVGQIANYFPQLLSAEPVARLISLTRRTGAGLVALVESEIENTLHRQLAEKITALRALSVRLLIPLGTTTLPAFMLFTIPPTMVGLTK</sequence>
<dbReference type="EMBL" id="CAEZTO010000001">
    <property type="protein sequence ID" value="CAB4563303.1"/>
    <property type="molecule type" value="Genomic_DNA"/>
</dbReference>
<organism evidence="2">
    <name type="scientific">freshwater metagenome</name>
    <dbReference type="NCBI Taxonomy" id="449393"/>
    <lineage>
        <taxon>unclassified sequences</taxon>
        <taxon>metagenomes</taxon>
        <taxon>ecological metagenomes</taxon>
    </lineage>
</organism>
<name>A0A6J6DMF7_9ZZZZ</name>
<protein>
    <submittedName>
        <fullName evidence="2">Unannotated protein</fullName>
    </submittedName>
</protein>
<keyword evidence="1" id="KW-0812">Transmembrane</keyword>
<keyword evidence="1" id="KW-0472">Membrane</keyword>